<feature type="transmembrane region" description="Helical" evidence="1">
    <location>
        <begin position="45"/>
        <end position="61"/>
    </location>
</feature>
<evidence type="ECO:0000313" key="2">
    <source>
        <dbReference type="EMBL" id="SDB39253.1"/>
    </source>
</evidence>
<evidence type="ECO:0000256" key="1">
    <source>
        <dbReference type="SAM" id="Phobius"/>
    </source>
</evidence>
<dbReference type="RefSeq" id="WP_139167845.1">
    <property type="nucleotide sequence ID" value="NZ_FMXQ01000006.1"/>
</dbReference>
<dbReference type="EMBL" id="FMXQ01000006">
    <property type="protein sequence ID" value="SDB39253.1"/>
    <property type="molecule type" value="Genomic_DNA"/>
</dbReference>
<proteinExistence type="predicted"/>
<dbReference type="AlphaFoldDB" id="A0A1G6D254"/>
<keyword evidence="1" id="KW-0472">Membrane</keyword>
<keyword evidence="3" id="KW-1185">Reference proteome</keyword>
<keyword evidence="1" id="KW-1133">Transmembrane helix</keyword>
<keyword evidence="1" id="KW-0812">Transmembrane</keyword>
<organism evidence="2 3">
    <name type="scientific">Bauldia litoralis</name>
    <dbReference type="NCBI Taxonomy" id="665467"/>
    <lineage>
        <taxon>Bacteria</taxon>
        <taxon>Pseudomonadati</taxon>
        <taxon>Pseudomonadota</taxon>
        <taxon>Alphaproteobacteria</taxon>
        <taxon>Hyphomicrobiales</taxon>
        <taxon>Kaistiaceae</taxon>
        <taxon>Bauldia</taxon>
    </lineage>
</organism>
<accession>A0A1G6D254</accession>
<gene>
    <name evidence="2" type="ORF">SAMN02982931_02916</name>
</gene>
<evidence type="ECO:0000313" key="3">
    <source>
        <dbReference type="Proteomes" id="UP000199071"/>
    </source>
</evidence>
<protein>
    <submittedName>
        <fullName evidence="2">Uncharacterized protein</fullName>
    </submittedName>
</protein>
<reference evidence="2 3" key="1">
    <citation type="submission" date="2016-10" db="EMBL/GenBank/DDBJ databases">
        <authorList>
            <person name="de Groot N.N."/>
        </authorList>
    </citation>
    <scope>NUCLEOTIDE SEQUENCE [LARGE SCALE GENOMIC DNA]</scope>
    <source>
        <strain evidence="2 3">ATCC 35022</strain>
    </source>
</reference>
<sequence length="62" mass="7184">MAGPMRDNSNRGRARKLLDERLQREEMGDEAYEKYVFRPDRTTRIALFLIFLAVAAIILTLA</sequence>
<name>A0A1G6D254_9HYPH</name>
<dbReference type="Proteomes" id="UP000199071">
    <property type="component" value="Unassembled WGS sequence"/>
</dbReference>